<dbReference type="Proteomes" id="UP000005143">
    <property type="component" value="Unassembled WGS sequence"/>
</dbReference>
<name>H0EAH0_9ACTN</name>
<dbReference type="EMBL" id="AGUD01000295">
    <property type="protein sequence ID" value="EHN09297.1"/>
    <property type="molecule type" value="Genomic_DNA"/>
</dbReference>
<reference evidence="1 2" key="1">
    <citation type="journal article" date="2013" name="Biodegradation">
        <title>Quantitative proteomic analysis of ibuprofen-degrading Patulibacter sp. strain I11.</title>
        <authorList>
            <person name="Almeida B."/>
            <person name="Kjeldal H."/>
            <person name="Lolas I."/>
            <person name="Knudsen A.D."/>
            <person name="Carvalho G."/>
            <person name="Nielsen K.L."/>
            <person name="Barreto Crespo M.T."/>
            <person name="Stensballe A."/>
            <person name="Nielsen J.L."/>
        </authorList>
    </citation>
    <scope>NUCLEOTIDE SEQUENCE [LARGE SCALE GENOMIC DNA]</scope>
    <source>
        <strain evidence="1 2">I11</strain>
    </source>
</reference>
<keyword evidence="2" id="KW-1185">Reference proteome</keyword>
<sequence>MLTTPVVVAGFRLNHNQVLTTPVVVATFRLNHNQVTGRR</sequence>
<accession>H0EAH0</accession>
<proteinExistence type="predicted"/>
<dbReference type="AlphaFoldDB" id="H0EAH0"/>
<gene>
    <name evidence="1" type="ORF">PAI11_38440</name>
</gene>
<comment type="caution">
    <text evidence="1">The sequence shown here is derived from an EMBL/GenBank/DDBJ whole genome shotgun (WGS) entry which is preliminary data.</text>
</comment>
<evidence type="ECO:0000313" key="1">
    <source>
        <dbReference type="EMBL" id="EHN09297.1"/>
    </source>
</evidence>
<protein>
    <submittedName>
        <fullName evidence="1">Uncharacterized protein</fullName>
    </submittedName>
</protein>
<organism evidence="1 2">
    <name type="scientific">Patulibacter medicamentivorans</name>
    <dbReference type="NCBI Taxonomy" id="1097667"/>
    <lineage>
        <taxon>Bacteria</taxon>
        <taxon>Bacillati</taxon>
        <taxon>Actinomycetota</taxon>
        <taxon>Thermoleophilia</taxon>
        <taxon>Solirubrobacterales</taxon>
        <taxon>Patulibacteraceae</taxon>
        <taxon>Patulibacter</taxon>
    </lineage>
</organism>
<evidence type="ECO:0000313" key="2">
    <source>
        <dbReference type="Proteomes" id="UP000005143"/>
    </source>
</evidence>